<dbReference type="PROSITE" id="PS00648">
    <property type="entry name" value="RIBONUCLEASE_P"/>
    <property type="match status" value="1"/>
</dbReference>
<evidence type="ECO:0000313" key="7">
    <source>
        <dbReference type="EMBL" id="MBA9079771.1"/>
    </source>
</evidence>
<evidence type="ECO:0000313" key="8">
    <source>
        <dbReference type="Proteomes" id="UP000563094"/>
    </source>
</evidence>
<dbReference type="GO" id="GO:0000049">
    <property type="term" value="F:tRNA binding"/>
    <property type="evidence" value="ECO:0007669"/>
    <property type="project" value="InterPro"/>
</dbReference>
<dbReference type="Proteomes" id="UP000563094">
    <property type="component" value="Unassembled WGS sequence"/>
</dbReference>
<name>A0A839H1L3_9BACT</name>
<evidence type="ECO:0000256" key="3">
    <source>
        <dbReference type="ARBA" id="ARBA00022722"/>
    </source>
</evidence>
<evidence type="ECO:0000256" key="5">
    <source>
        <dbReference type="ARBA" id="ARBA00022801"/>
    </source>
</evidence>
<evidence type="ECO:0000256" key="6">
    <source>
        <dbReference type="ARBA" id="ARBA00022884"/>
    </source>
</evidence>
<dbReference type="SUPFAM" id="SSF54211">
    <property type="entry name" value="Ribosomal protein S5 domain 2-like"/>
    <property type="match status" value="1"/>
</dbReference>
<comment type="caution">
    <text evidence="7">The sequence shown here is derived from an EMBL/GenBank/DDBJ whole genome shotgun (WGS) entry which is preliminary data.</text>
</comment>
<keyword evidence="4" id="KW-0255">Endonuclease</keyword>
<organism evidence="7 8">
    <name type="scientific">Rufibacter quisquiliarum</name>
    <dbReference type="NCBI Taxonomy" id="1549639"/>
    <lineage>
        <taxon>Bacteria</taxon>
        <taxon>Pseudomonadati</taxon>
        <taxon>Bacteroidota</taxon>
        <taxon>Cytophagia</taxon>
        <taxon>Cytophagales</taxon>
        <taxon>Hymenobacteraceae</taxon>
        <taxon>Rufibacter</taxon>
    </lineage>
</organism>
<evidence type="ECO:0000256" key="2">
    <source>
        <dbReference type="ARBA" id="ARBA00022694"/>
    </source>
</evidence>
<dbReference type="InterPro" id="IPR020568">
    <property type="entry name" value="Ribosomal_Su5_D2-typ_SF"/>
</dbReference>
<dbReference type="GO" id="GO:0004526">
    <property type="term" value="F:ribonuclease P activity"/>
    <property type="evidence" value="ECO:0007669"/>
    <property type="project" value="InterPro"/>
</dbReference>
<keyword evidence="8" id="KW-1185">Reference proteome</keyword>
<gene>
    <name evidence="7" type="ORF">FHS90_004512</name>
</gene>
<reference evidence="7 8" key="1">
    <citation type="submission" date="2020-08" db="EMBL/GenBank/DDBJ databases">
        <title>Genomic Encyclopedia of Type Strains, Phase IV (KMG-IV): sequencing the most valuable type-strain genomes for metagenomic binning, comparative biology and taxonomic classification.</title>
        <authorList>
            <person name="Goeker M."/>
        </authorList>
    </citation>
    <scope>NUCLEOTIDE SEQUENCE [LARGE SCALE GENOMIC DNA]</scope>
    <source>
        <strain evidence="7 8">DSM 29854</strain>
    </source>
</reference>
<comment type="function">
    <text evidence="1">RNaseP catalyzes the removal of the 5'-leader sequence from pre-tRNA to produce the mature 5'-terminus. It can also cleave other RNA substrates such as 4.5S RNA. The protein component plays an auxiliary but essential role in vivo by binding to the 5'-leader sequence and broadening the substrate specificity of the ribozyme.</text>
</comment>
<dbReference type="InterPro" id="IPR020539">
    <property type="entry name" value="RNase_P_CS"/>
</dbReference>
<accession>A0A839H1L3</accession>
<evidence type="ECO:0000256" key="1">
    <source>
        <dbReference type="ARBA" id="ARBA00002663"/>
    </source>
</evidence>
<dbReference type="GO" id="GO:0008033">
    <property type="term" value="P:tRNA processing"/>
    <property type="evidence" value="ECO:0007669"/>
    <property type="project" value="UniProtKB-KW"/>
</dbReference>
<dbReference type="Pfam" id="PF00825">
    <property type="entry name" value="Ribonuclease_P"/>
    <property type="match status" value="1"/>
</dbReference>
<sequence>MALHLPEPSEPPVQLLVSVSKRYFKKAVDRNRLKRQIREAYRLQKQVVPACNTQGGTWLIGVLYIGKEKNPFNTISKKLNSGLERLLTK</sequence>
<evidence type="ECO:0000256" key="4">
    <source>
        <dbReference type="ARBA" id="ARBA00022759"/>
    </source>
</evidence>
<keyword evidence="2" id="KW-0819">tRNA processing</keyword>
<keyword evidence="3" id="KW-0540">Nuclease</keyword>
<dbReference type="Gene3D" id="3.30.230.10">
    <property type="match status" value="1"/>
</dbReference>
<protein>
    <submittedName>
        <fullName evidence="7">Ribonuclease P protein component</fullName>
    </submittedName>
</protein>
<keyword evidence="5" id="KW-0378">Hydrolase</keyword>
<dbReference type="EMBL" id="JACJIQ010000030">
    <property type="protein sequence ID" value="MBA9079771.1"/>
    <property type="molecule type" value="Genomic_DNA"/>
</dbReference>
<dbReference type="AlphaFoldDB" id="A0A839H1L3"/>
<dbReference type="InterPro" id="IPR014721">
    <property type="entry name" value="Ribsml_uS5_D2-typ_fold_subgr"/>
</dbReference>
<keyword evidence="6" id="KW-0694">RNA-binding</keyword>
<dbReference type="InterPro" id="IPR000100">
    <property type="entry name" value="RNase_P"/>
</dbReference>
<proteinExistence type="predicted"/>